<gene>
    <name evidence="3" type="ORF">RGQ30_05290</name>
</gene>
<dbReference type="PANTHER" id="PTHR48081">
    <property type="entry name" value="AB HYDROLASE SUPERFAMILY PROTEIN C4A8.06C"/>
    <property type="match status" value="1"/>
</dbReference>
<dbReference type="InterPro" id="IPR050300">
    <property type="entry name" value="GDXG_lipolytic_enzyme"/>
</dbReference>
<evidence type="ECO:0000313" key="3">
    <source>
        <dbReference type="EMBL" id="BET25028.1"/>
    </source>
</evidence>
<reference evidence="3 4" key="1">
    <citation type="submission" date="2023-10" db="EMBL/GenBank/DDBJ databases">
        <title>Complete Genome Sequence of Limnobacter thiooxidans CS-K2T, Isolated from freshwater lake sediments in Bavaria, Germany.</title>
        <authorList>
            <person name="Naruki M."/>
            <person name="Watanabe A."/>
            <person name="Warashina T."/>
            <person name="Morita T."/>
            <person name="Arakawa K."/>
        </authorList>
    </citation>
    <scope>NUCLEOTIDE SEQUENCE [LARGE SCALE GENOMIC DNA]</scope>
    <source>
        <strain evidence="3 4">CS-K2</strain>
    </source>
</reference>
<proteinExistence type="predicted"/>
<evidence type="ECO:0000313" key="4">
    <source>
        <dbReference type="Proteomes" id="UP001329151"/>
    </source>
</evidence>
<organism evidence="3 4">
    <name type="scientific">Limnobacter thiooxidans</name>
    <dbReference type="NCBI Taxonomy" id="131080"/>
    <lineage>
        <taxon>Bacteria</taxon>
        <taxon>Pseudomonadati</taxon>
        <taxon>Pseudomonadota</taxon>
        <taxon>Betaproteobacteria</taxon>
        <taxon>Burkholderiales</taxon>
        <taxon>Burkholderiaceae</taxon>
        <taxon>Limnobacter</taxon>
    </lineage>
</organism>
<evidence type="ECO:0000256" key="1">
    <source>
        <dbReference type="ARBA" id="ARBA00022801"/>
    </source>
</evidence>
<evidence type="ECO:0000259" key="2">
    <source>
        <dbReference type="Pfam" id="PF07859"/>
    </source>
</evidence>
<dbReference type="InterPro" id="IPR013094">
    <property type="entry name" value="AB_hydrolase_3"/>
</dbReference>
<keyword evidence="4" id="KW-1185">Reference proteome</keyword>
<dbReference type="KEGG" id="lto:RGQ30_05290"/>
<name>A0AA86IZL9_9BURK</name>
<dbReference type="AlphaFoldDB" id="A0AA86IZL9"/>
<dbReference type="GO" id="GO:0016787">
    <property type="term" value="F:hydrolase activity"/>
    <property type="evidence" value="ECO:0007669"/>
    <property type="project" value="UniProtKB-KW"/>
</dbReference>
<dbReference type="Proteomes" id="UP001329151">
    <property type="component" value="Chromosome"/>
</dbReference>
<accession>A0AA86IZL9</accession>
<dbReference type="EMBL" id="AP028947">
    <property type="protein sequence ID" value="BET25028.1"/>
    <property type="molecule type" value="Genomic_DNA"/>
</dbReference>
<dbReference type="PANTHER" id="PTHR48081:SF8">
    <property type="entry name" value="ALPHA_BETA HYDROLASE FOLD-3 DOMAIN-CONTAINING PROTEIN-RELATED"/>
    <property type="match status" value="1"/>
</dbReference>
<dbReference type="InterPro" id="IPR029058">
    <property type="entry name" value="AB_hydrolase_fold"/>
</dbReference>
<dbReference type="RefSeq" id="WP_130558455.1">
    <property type="nucleotide sequence ID" value="NZ_AP028947.1"/>
</dbReference>
<dbReference type="Pfam" id="PF07859">
    <property type="entry name" value="Abhydrolase_3"/>
    <property type="match status" value="1"/>
</dbReference>
<feature type="domain" description="Alpha/beta hydrolase fold-3" evidence="2">
    <location>
        <begin position="72"/>
        <end position="271"/>
    </location>
</feature>
<protein>
    <submittedName>
        <fullName evidence="3">Alpha/beta hydrolase</fullName>
    </submittedName>
</protein>
<dbReference type="Gene3D" id="3.40.50.1820">
    <property type="entry name" value="alpha/beta hydrolase"/>
    <property type="match status" value="1"/>
</dbReference>
<sequence length="299" mass="31804">MPSIQARLMNKIASITVKSYKGSGAGFVRRFRLVTGASNLLAPIPKGLKFKKGELGGVPGEWLIPPNPKGALLYIHGGAFVAGHPPMYRPFCGALAKALGFSVFMADYRLAPENPFPVPLEDCIAAFEALVKDTPAGEPIFVAGDSAGGNLSLAVLQHAVKRKLPAQGGLLISPATDMRRLSPSIEGNDATDSMLSAHIIEHAANLYLCGADPADERASPLLGKLKGLPPLMVTASESECLLDDSVQLRDAVKQVGGEIELLTRPGMPHIWPTMNLALPEAKEDLAKIIRFFSPLLKSI</sequence>
<dbReference type="SUPFAM" id="SSF53474">
    <property type="entry name" value="alpha/beta-Hydrolases"/>
    <property type="match status" value="1"/>
</dbReference>
<keyword evidence="1 3" id="KW-0378">Hydrolase</keyword>